<evidence type="ECO:0000256" key="1">
    <source>
        <dbReference type="ARBA" id="ARBA00038308"/>
    </source>
</evidence>
<dbReference type="Gene3D" id="1.20.120.740">
    <property type="entry name" value="YgfB uncharacterised protein family UPF0149, PF03695"/>
    <property type="match status" value="1"/>
</dbReference>
<dbReference type="Proteomes" id="UP000557899">
    <property type="component" value="Unassembled WGS sequence"/>
</dbReference>
<protein>
    <submittedName>
        <fullName evidence="2">UPF0149 family protein</fullName>
    </submittedName>
</protein>
<organism evidence="2 3">
    <name type="scientific">Corynebacterium humireducens</name>
    <dbReference type="NCBI Taxonomy" id="1223514"/>
    <lineage>
        <taxon>Bacteria</taxon>
        <taxon>Bacillati</taxon>
        <taxon>Actinomycetota</taxon>
        <taxon>Actinomycetes</taxon>
        <taxon>Mycobacteriales</taxon>
        <taxon>Corynebacteriaceae</taxon>
        <taxon>Corynebacterium</taxon>
    </lineage>
</organism>
<dbReference type="PANTHER" id="PTHR37528:SF1">
    <property type="entry name" value="UPF0149 PROTEIN YGFB"/>
    <property type="match status" value="1"/>
</dbReference>
<sequence>MPNNRELPGFDQVDAALVRQRLGVDAPELHGLMSGYLAAGGTLNEDGWLAQLHVDADAGGPIEPLLQTLLQVTRFALEDPDLGFELLLPDDEAALAERIDHLFLWCQGFVAGFALVPAAPSLGEDAREALEDISRIAAFRVSDEDQDEQAFMEIAEFVRVAVLLIHGDTRPPRDGSTRLH</sequence>
<proteinExistence type="inferred from homology"/>
<dbReference type="PANTHER" id="PTHR37528">
    <property type="entry name" value="UPF0149 PROTEIN YGFB"/>
    <property type="match status" value="1"/>
</dbReference>
<gene>
    <name evidence="2" type="ORF">GX859_13225</name>
</gene>
<evidence type="ECO:0000313" key="3">
    <source>
        <dbReference type="Proteomes" id="UP000557899"/>
    </source>
</evidence>
<dbReference type="InterPro" id="IPR036255">
    <property type="entry name" value="YgfB-like_sf"/>
</dbReference>
<dbReference type="Pfam" id="PF03695">
    <property type="entry name" value="UPF0149"/>
    <property type="match status" value="1"/>
</dbReference>
<name>A0A7X6SX42_9CORY</name>
<dbReference type="EMBL" id="JAAZHI010000258">
    <property type="protein sequence ID" value="NLA57226.1"/>
    <property type="molecule type" value="Genomic_DNA"/>
</dbReference>
<dbReference type="AlphaFoldDB" id="A0A7X6SX42"/>
<dbReference type="GO" id="GO:0005829">
    <property type="term" value="C:cytosol"/>
    <property type="evidence" value="ECO:0007669"/>
    <property type="project" value="TreeGrafter"/>
</dbReference>
<dbReference type="InterPro" id="IPR011978">
    <property type="entry name" value="YgfB-like"/>
</dbReference>
<dbReference type="SUPFAM" id="SSF101327">
    <property type="entry name" value="YgfB-like"/>
    <property type="match status" value="1"/>
</dbReference>
<comment type="caution">
    <text evidence="2">The sequence shown here is derived from an EMBL/GenBank/DDBJ whole genome shotgun (WGS) entry which is preliminary data.</text>
</comment>
<accession>A0A7X6SX42</accession>
<comment type="similarity">
    <text evidence="1">Belongs to the UPF0149 family.</text>
</comment>
<evidence type="ECO:0000313" key="2">
    <source>
        <dbReference type="EMBL" id="NLA57226.1"/>
    </source>
</evidence>
<reference evidence="2 3" key="1">
    <citation type="journal article" date="2020" name="Biotechnol. Biofuels">
        <title>New insights from the biogas microbiome by comprehensive genome-resolved metagenomics of nearly 1600 species originating from multiple anaerobic digesters.</title>
        <authorList>
            <person name="Campanaro S."/>
            <person name="Treu L."/>
            <person name="Rodriguez-R L.M."/>
            <person name="Kovalovszki A."/>
            <person name="Ziels R.M."/>
            <person name="Maus I."/>
            <person name="Zhu X."/>
            <person name="Kougias P.G."/>
            <person name="Basile A."/>
            <person name="Luo G."/>
            <person name="Schluter A."/>
            <person name="Konstantinidis K.T."/>
            <person name="Angelidaki I."/>
        </authorList>
    </citation>
    <scope>NUCLEOTIDE SEQUENCE [LARGE SCALE GENOMIC DNA]</scope>
    <source>
        <strain evidence="2">AS15tlH2ME_198</strain>
    </source>
</reference>